<proteinExistence type="inferred from homology"/>
<dbReference type="InterPro" id="IPR017972">
    <property type="entry name" value="Cyt_P450_CS"/>
</dbReference>
<dbReference type="InterPro" id="IPR036396">
    <property type="entry name" value="Cyt_P450_sf"/>
</dbReference>
<dbReference type="GO" id="GO:0016705">
    <property type="term" value="F:oxidoreductase activity, acting on paired donors, with incorporation or reduction of molecular oxygen"/>
    <property type="evidence" value="ECO:0007669"/>
    <property type="project" value="InterPro"/>
</dbReference>
<keyword evidence="5 11" id="KW-0479">Metal-binding</keyword>
<comment type="cofactor">
    <cofactor evidence="11">
        <name>heme</name>
        <dbReference type="ChEBI" id="CHEBI:30413"/>
    </cofactor>
</comment>
<dbReference type="Proteomes" id="UP000541444">
    <property type="component" value="Unassembled WGS sequence"/>
</dbReference>
<dbReference type="OrthoDB" id="1470350at2759"/>
<evidence type="ECO:0000256" key="2">
    <source>
        <dbReference type="ARBA" id="ARBA00010617"/>
    </source>
</evidence>
<dbReference type="EMBL" id="JACGCM010000376">
    <property type="protein sequence ID" value="KAF6172857.1"/>
    <property type="molecule type" value="Genomic_DNA"/>
</dbReference>
<evidence type="ECO:0000256" key="3">
    <source>
        <dbReference type="ARBA" id="ARBA00022617"/>
    </source>
</evidence>
<evidence type="ECO:0000256" key="6">
    <source>
        <dbReference type="ARBA" id="ARBA00022989"/>
    </source>
</evidence>
<feature type="binding site" description="axial binding residue" evidence="11">
    <location>
        <position position="197"/>
    </location>
    <ligand>
        <name>heme</name>
        <dbReference type="ChEBI" id="CHEBI:30413"/>
    </ligand>
    <ligandPart>
        <name>Fe</name>
        <dbReference type="ChEBI" id="CHEBI:18248"/>
    </ligandPart>
</feature>
<dbReference type="Pfam" id="PF00067">
    <property type="entry name" value="p450"/>
    <property type="match status" value="1"/>
</dbReference>
<dbReference type="GO" id="GO:0016020">
    <property type="term" value="C:membrane"/>
    <property type="evidence" value="ECO:0007669"/>
    <property type="project" value="UniProtKB-SubCell"/>
</dbReference>
<comment type="caution">
    <text evidence="13">The sequence shown here is derived from an EMBL/GenBank/DDBJ whole genome shotgun (WGS) entry which is preliminary data.</text>
</comment>
<gene>
    <name evidence="13" type="ORF">GIB67_035411</name>
</gene>
<evidence type="ECO:0000313" key="14">
    <source>
        <dbReference type="Proteomes" id="UP000541444"/>
    </source>
</evidence>
<evidence type="ECO:0000256" key="10">
    <source>
        <dbReference type="ARBA" id="ARBA00023136"/>
    </source>
</evidence>
<dbReference type="GO" id="GO:0020037">
    <property type="term" value="F:heme binding"/>
    <property type="evidence" value="ECO:0007669"/>
    <property type="project" value="InterPro"/>
</dbReference>
<keyword evidence="10" id="KW-0472">Membrane</keyword>
<keyword evidence="9 12" id="KW-0503">Monooxygenase</keyword>
<dbReference type="PANTHER" id="PTHR24282:SF247">
    <property type="entry name" value="11-OXO-BETA-AMYRIN 30-OXIDASE-LIKE"/>
    <property type="match status" value="1"/>
</dbReference>
<keyword evidence="6" id="KW-1133">Transmembrane helix</keyword>
<protein>
    <recommendedName>
        <fullName evidence="15">Cytochrome P450</fullName>
    </recommendedName>
</protein>
<keyword evidence="14" id="KW-1185">Reference proteome</keyword>
<dbReference type="GO" id="GO:0044550">
    <property type="term" value="P:secondary metabolite biosynthetic process"/>
    <property type="evidence" value="ECO:0007669"/>
    <property type="project" value="UniProtKB-ARBA"/>
</dbReference>
<dbReference type="InterPro" id="IPR050665">
    <property type="entry name" value="Cytochrome_P450_Monooxygen"/>
</dbReference>
<dbReference type="PROSITE" id="PS00086">
    <property type="entry name" value="CYTOCHROME_P450"/>
    <property type="match status" value="1"/>
</dbReference>
<organism evidence="13 14">
    <name type="scientific">Kingdonia uniflora</name>
    <dbReference type="NCBI Taxonomy" id="39325"/>
    <lineage>
        <taxon>Eukaryota</taxon>
        <taxon>Viridiplantae</taxon>
        <taxon>Streptophyta</taxon>
        <taxon>Embryophyta</taxon>
        <taxon>Tracheophyta</taxon>
        <taxon>Spermatophyta</taxon>
        <taxon>Magnoliopsida</taxon>
        <taxon>Ranunculales</taxon>
        <taxon>Circaeasteraceae</taxon>
        <taxon>Kingdonia</taxon>
    </lineage>
</organism>
<dbReference type="PANTHER" id="PTHR24282">
    <property type="entry name" value="CYTOCHROME P450 FAMILY MEMBER"/>
    <property type="match status" value="1"/>
</dbReference>
<dbReference type="SUPFAM" id="SSF48264">
    <property type="entry name" value="Cytochrome P450"/>
    <property type="match status" value="1"/>
</dbReference>
<dbReference type="GO" id="GO:0005506">
    <property type="term" value="F:iron ion binding"/>
    <property type="evidence" value="ECO:0007669"/>
    <property type="project" value="InterPro"/>
</dbReference>
<evidence type="ECO:0000256" key="11">
    <source>
        <dbReference type="PIRSR" id="PIRSR602401-1"/>
    </source>
</evidence>
<evidence type="ECO:0000256" key="8">
    <source>
        <dbReference type="ARBA" id="ARBA00023004"/>
    </source>
</evidence>
<evidence type="ECO:0000256" key="9">
    <source>
        <dbReference type="ARBA" id="ARBA00023033"/>
    </source>
</evidence>
<evidence type="ECO:0000256" key="12">
    <source>
        <dbReference type="RuleBase" id="RU000461"/>
    </source>
</evidence>
<comment type="subcellular location">
    <subcellularLocation>
        <location evidence="1">Membrane</location>
    </subcellularLocation>
</comment>
<dbReference type="PRINTS" id="PR00463">
    <property type="entry name" value="EP450I"/>
</dbReference>
<evidence type="ECO:0000256" key="5">
    <source>
        <dbReference type="ARBA" id="ARBA00022723"/>
    </source>
</evidence>
<accession>A0A7J7P090</accession>
<dbReference type="PRINTS" id="PR00385">
    <property type="entry name" value="P450"/>
</dbReference>
<evidence type="ECO:0000313" key="13">
    <source>
        <dbReference type="EMBL" id="KAF6172857.1"/>
    </source>
</evidence>
<dbReference type="GO" id="GO:0004497">
    <property type="term" value="F:monooxygenase activity"/>
    <property type="evidence" value="ECO:0007669"/>
    <property type="project" value="UniProtKB-KW"/>
</dbReference>
<reference evidence="13 14" key="1">
    <citation type="journal article" date="2020" name="IScience">
        <title>Genome Sequencing of the Endangered Kingdonia uniflora (Circaeasteraceae, Ranunculales) Reveals Potential Mechanisms of Evolutionary Specialization.</title>
        <authorList>
            <person name="Sun Y."/>
            <person name="Deng T."/>
            <person name="Zhang A."/>
            <person name="Moore M.J."/>
            <person name="Landis J.B."/>
            <person name="Lin N."/>
            <person name="Zhang H."/>
            <person name="Zhang X."/>
            <person name="Huang J."/>
            <person name="Zhang X."/>
            <person name="Sun H."/>
            <person name="Wang H."/>
        </authorList>
    </citation>
    <scope>NUCLEOTIDE SEQUENCE [LARGE SCALE GENOMIC DNA]</scope>
    <source>
        <strain evidence="13">TB1705</strain>
        <tissue evidence="13">Leaf</tissue>
    </source>
</reference>
<dbReference type="AlphaFoldDB" id="A0A7J7P090"/>
<keyword evidence="8 11" id="KW-0408">Iron</keyword>
<comment type="similarity">
    <text evidence="2 12">Belongs to the cytochrome P450 family.</text>
</comment>
<keyword evidence="3 11" id="KW-0349">Heme</keyword>
<sequence>MLLNEIIEKRERSAGAESMTNNNLLGLLLESNLNEENNYSKSNTMTMEDVIEECKLFYFAGQATTADLLIWTMVVLSMHPSWQKRAREEVLQVIGDKKPSFDNLSHLKIMTLILYEVLRLYPPTPLIRRTRKITKLGEFTLPANLEIMIPLLFVHRDTEQLGDDANEFNPERFSEGISRSYKDQISYFPFGWGHRICIGQNFALLEAKMALTNILQHFSFELSPSYTHAPSTIITLQPERGAQIILHKL</sequence>
<keyword evidence="4" id="KW-0812">Transmembrane</keyword>
<evidence type="ECO:0008006" key="15">
    <source>
        <dbReference type="Google" id="ProtNLM"/>
    </source>
</evidence>
<evidence type="ECO:0000256" key="1">
    <source>
        <dbReference type="ARBA" id="ARBA00004370"/>
    </source>
</evidence>
<evidence type="ECO:0000256" key="4">
    <source>
        <dbReference type="ARBA" id="ARBA00022692"/>
    </source>
</evidence>
<keyword evidence="7 12" id="KW-0560">Oxidoreductase</keyword>
<evidence type="ECO:0000256" key="7">
    <source>
        <dbReference type="ARBA" id="ARBA00023002"/>
    </source>
</evidence>
<dbReference type="InterPro" id="IPR002401">
    <property type="entry name" value="Cyt_P450_E_grp-I"/>
</dbReference>
<dbReference type="Gene3D" id="1.10.630.10">
    <property type="entry name" value="Cytochrome P450"/>
    <property type="match status" value="1"/>
</dbReference>
<dbReference type="InterPro" id="IPR001128">
    <property type="entry name" value="Cyt_P450"/>
</dbReference>
<name>A0A7J7P090_9MAGN</name>